<comment type="subcellular location">
    <subcellularLocation>
        <location evidence="1">Endoplasmic reticulum membrane</location>
        <topology evidence="1">Multi-pass membrane protein</topology>
    </subcellularLocation>
</comment>
<dbReference type="GO" id="GO:0003677">
    <property type="term" value="F:DNA binding"/>
    <property type="evidence" value="ECO:0007669"/>
    <property type="project" value="UniProtKB-KW"/>
</dbReference>
<keyword evidence="3 7" id="KW-0812">Transmembrane</keyword>
<reference evidence="10" key="1">
    <citation type="submission" date="2019-09" db="EMBL/GenBank/DDBJ databases">
        <title>Draft genome information of white flower Hibiscus syriacus.</title>
        <authorList>
            <person name="Kim Y.-M."/>
        </authorList>
    </citation>
    <scope>NUCLEOTIDE SEQUENCE [LARGE SCALE GENOMIC DNA]</scope>
    <source>
        <strain evidence="10">YM2019G1</strain>
    </source>
</reference>
<keyword evidence="11" id="KW-1185">Reference proteome</keyword>
<keyword evidence="8" id="KW-0732">Signal</keyword>
<dbReference type="Pfam" id="PF05241">
    <property type="entry name" value="EBP"/>
    <property type="match status" value="1"/>
</dbReference>
<evidence type="ECO:0000256" key="4">
    <source>
        <dbReference type="ARBA" id="ARBA00022824"/>
    </source>
</evidence>
<keyword evidence="4" id="KW-0256">Endoplasmic reticulum</keyword>
<organism evidence="10 11">
    <name type="scientific">Hibiscus syriacus</name>
    <name type="common">Rose of Sharon</name>
    <dbReference type="NCBI Taxonomy" id="106335"/>
    <lineage>
        <taxon>Eukaryota</taxon>
        <taxon>Viridiplantae</taxon>
        <taxon>Streptophyta</taxon>
        <taxon>Embryophyta</taxon>
        <taxon>Tracheophyta</taxon>
        <taxon>Spermatophyta</taxon>
        <taxon>Magnoliopsida</taxon>
        <taxon>eudicotyledons</taxon>
        <taxon>Gunneridae</taxon>
        <taxon>Pentapetalae</taxon>
        <taxon>rosids</taxon>
        <taxon>malvids</taxon>
        <taxon>Malvales</taxon>
        <taxon>Malvaceae</taxon>
        <taxon>Malvoideae</taxon>
        <taxon>Hibiscus</taxon>
    </lineage>
</organism>
<dbReference type="GO" id="GO:0005789">
    <property type="term" value="C:endoplasmic reticulum membrane"/>
    <property type="evidence" value="ECO:0007669"/>
    <property type="project" value="UniProtKB-SubCell"/>
</dbReference>
<name>A0A6A2WSP4_HIBSY</name>
<feature type="transmembrane region" description="Helical" evidence="7">
    <location>
        <begin position="62"/>
        <end position="85"/>
    </location>
</feature>
<dbReference type="PROSITE" id="PS51751">
    <property type="entry name" value="EXPERA"/>
    <property type="match status" value="1"/>
</dbReference>
<feature type="transmembrane region" description="Helical" evidence="7">
    <location>
        <begin position="128"/>
        <end position="146"/>
    </location>
</feature>
<evidence type="ECO:0000259" key="9">
    <source>
        <dbReference type="PROSITE" id="PS51751"/>
    </source>
</evidence>
<keyword evidence="5 7" id="KW-1133">Transmembrane helix</keyword>
<dbReference type="Proteomes" id="UP000436088">
    <property type="component" value="Unassembled WGS sequence"/>
</dbReference>
<dbReference type="EMBL" id="VEPZ02001663">
    <property type="protein sequence ID" value="KAE8663898.1"/>
    <property type="molecule type" value="Genomic_DNA"/>
</dbReference>
<evidence type="ECO:0000256" key="3">
    <source>
        <dbReference type="ARBA" id="ARBA00022692"/>
    </source>
</evidence>
<dbReference type="PANTHER" id="PTHR31204">
    <property type="entry name" value="SIGMA INTRACELLULAR RECEPTOR 2"/>
    <property type="match status" value="1"/>
</dbReference>
<feature type="transmembrane region" description="Helical" evidence="7">
    <location>
        <begin position="97"/>
        <end position="116"/>
    </location>
</feature>
<evidence type="ECO:0000256" key="2">
    <source>
        <dbReference type="ARBA" id="ARBA00009096"/>
    </source>
</evidence>
<accession>A0A6A2WSP4</accession>
<evidence type="ECO:0000313" key="10">
    <source>
        <dbReference type="EMBL" id="KAE8663898.1"/>
    </source>
</evidence>
<sequence>MGFIGKVVDAILLLTFLSMSLVPPLLDAQALLPESAVPAVLVRLYKWYTTEHQDYLLLEQPAFFMALMKLEIFFVWPLAMINLYGLLNSKPWFKSTCLIFGSALATSTTAMVGDMLGSKKPMADKLAMMYFPFIALGFLAVLRGLLTPSTKAVSARADGTTTRDLKKEV</sequence>
<evidence type="ECO:0000256" key="7">
    <source>
        <dbReference type="PIRNR" id="PIRNR031032"/>
    </source>
</evidence>
<evidence type="ECO:0000256" key="6">
    <source>
        <dbReference type="ARBA" id="ARBA00023136"/>
    </source>
</evidence>
<dbReference type="PIRSF" id="PIRSF031032">
    <property type="entry name" value="TMP_97_prd"/>
    <property type="match status" value="1"/>
</dbReference>
<evidence type="ECO:0000256" key="8">
    <source>
        <dbReference type="SAM" id="SignalP"/>
    </source>
</evidence>
<gene>
    <name evidence="10" type="ORF">F3Y22_tig00112864pilonHSYRG00145</name>
</gene>
<dbReference type="OrthoDB" id="433124at2759"/>
<comment type="similarity">
    <text evidence="2">Belongs to the TMEM97/sigma-2 receptor family.</text>
</comment>
<feature type="chain" id="PRO_5025621735" evidence="8">
    <location>
        <begin position="29"/>
        <end position="169"/>
    </location>
</feature>
<feature type="signal peptide" evidence="8">
    <location>
        <begin position="1"/>
        <end position="28"/>
    </location>
</feature>
<proteinExistence type="inferred from homology"/>
<feature type="domain" description="EXPERA" evidence="9">
    <location>
        <begin position="8"/>
        <end position="141"/>
    </location>
</feature>
<dbReference type="InterPro" id="IPR033118">
    <property type="entry name" value="EXPERA"/>
</dbReference>
<dbReference type="AlphaFoldDB" id="A0A6A2WSP4"/>
<keyword evidence="6 7" id="KW-0472">Membrane</keyword>
<protein>
    <submittedName>
        <fullName evidence="10">Homeobox-leucine zipper protein HDG2-like isoform X1</fullName>
    </submittedName>
</protein>
<dbReference type="PANTHER" id="PTHR31204:SF1">
    <property type="entry name" value="SIGMA INTRACELLULAR RECEPTOR 2"/>
    <property type="match status" value="1"/>
</dbReference>
<dbReference type="InterPro" id="IPR051987">
    <property type="entry name" value="Sigma-2_receptor-like"/>
</dbReference>
<comment type="caution">
    <text evidence="10">The sequence shown here is derived from an EMBL/GenBank/DDBJ whole genome shotgun (WGS) entry which is preliminary data.</text>
</comment>
<dbReference type="InterPro" id="IPR016964">
    <property type="entry name" value="Sigma2_recept"/>
</dbReference>
<evidence type="ECO:0000313" key="11">
    <source>
        <dbReference type="Proteomes" id="UP000436088"/>
    </source>
</evidence>
<evidence type="ECO:0000256" key="1">
    <source>
        <dbReference type="ARBA" id="ARBA00004477"/>
    </source>
</evidence>
<evidence type="ECO:0000256" key="5">
    <source>
        <dbReference type="ARBA" id="ARBA00022989"/>
    </source>
</evidence>